<dbReference type="Gene3D" id="3.40.50.620">
    <property type="entry name" value="HUPs"/>
    <property type="match status" value="1"/>
</dbReference>
<keyword evidence="1" id="KW-0812">Transmembrane</keyword>
<proteinExistence type="predicted"/>
<evidence type="ECO:0000313" key="3">
    <source>
        <dbReference type="EMBL" id="SNS00044.1"/>
    </source>
</evidence>
<reference evidence="3 4" key="1">
    <citation type="submission" date="2017-06" db="EMBL/GenBank/DDBJ databases">
        <authorList>
            <person name="Kim H.J."/>
            <person name="Triplett B.A."/>
        </authorList>
    </citation>
    <scope>NUCLEOTIDE SEQUENCE [LARGE SCALE GENOMIC DNA]</scope>
    <source>
        <strain evidence="3 4">DSM 11445</strain>
    </source>
</reference>
<evidence type="ECO:0000256" key="1">
    <source>
        <dbReference type="SAM" id="Phobius"/>
    </source>
</evidence>
<sequence length="214" mass="23537">MIRSLLWCFKAVAIYLAFCLAMVVGSVLFTRDCWVVSQNYDVAVVLSGGLEGVPHVRDNEMGRIHSGVRLFNKGLVSRLHLTGGGDPVMHKSRATAMARIARDQGIPDTALTLETTSLSTLQNVLFSRPDLPQTASLLLVTEPYHAWRAWASFQWGGRPASVCASQIPGRRTDQKIKVVMRETGSWAFNIPRAGIWSLAQLLGLDARLGTDFLT</sequence>
<dbReference type="InterPro" id="IPR014729">
    <property type="entry name" value="Rossmann-like_a/b/a_fold"/>
</dbReference>
<dbReference type="RefSeq" id="WP_089275930.1">
    <property type="nucleotide sequence ID" value="NZ_FZON01000001.1"/>
</dbReference>
<dbReference type="AlphaFoldDB" id="A0A239AYE3"/>
<dbReference type="Pfam" id="PF02698">
    <property type="entry name" value="DUF218"/>
    <property type="match status" value="1"/>
</dbReference>
<dbReference type="PANTHER" id="PTHR30336">
    <property type="entry name" value="INNER MEMBRANE PROTEIN, PROBABLE PERMEASE"/>
    <property type="match status" value="1"/>
</dbReference>
<accession>A0A239AYE3</accession>
<dbReference type="InterPro" id="IPR051599">
    <property type="entry name" value="Cell_Envelope_Assoc"/>
</dbReference>
<dbReference type="CDD" id="cd06259">
    <property type="entry name" value="YdcF-like"/>
    <property type="match status" value="1"/>
</dbReference>
<keyword evidence="1" id="KW-0472">Membrane</keyword>
<dbReference type="PANTHER" id="PTHR30336:SF20">
    <property type="entry name" value="DUF218 DOMAIN-CONTAINING PROTEIN"/>
    <property type="match status" value="1"/>
</dbReference>
<dbReference type="EMBL" id="FZON01000001">
    <property type="protein sequence ID" value="SNS00044.1"/>
    <property type="molecule type" value="Genomic_DNA"/>
</dbReference>
<evidence type="ECO:0000313" key="4">
    <source>
        <dbReference type="Proteomes" id="UP000198440"/>
    </source>
</evidence>
<name>A0A239AYE3_9RHOB</name>
<dbReference type="Proteomes" id="UP000198440">
    <property type="component" value="Unassembled WGS sequence"/>
</dbReference>
<organism evidence="3 4">
    <name type="scientific">Antarctobacter heliothermus</name>
    <dbReference type="NCBI Taxonomy" id="74033"/>
    <lineage>
        <taxon>Bacteria</taxon>
        <taxon>Pseudomonadati</taxon>
        <taxon>Pseudomonadota</taxon>
        <taxon>Alphaproteobacteria</taxon>
        <taxon>Rhodobacterales</taxon>
        <taxon>Roseobacteraceae</taxon>
        <taxon>Antarctobacter</taxon>
    </lineage>
</organism>
<dbReference type="OrthoDB" id="9809813at2"/>
<protein>
    <submittedName>
        <fullName evidence="3">Uncharacterized SAM-binding protein YcdF, DUF218 family</fullName>
    </submittedName>
</protein>
<feature type="transmembrane region" description="Helical" evidence="1">
    <location>
        <begin position="7"/>
        <end position="29"/>
    </location>
</feature>
<gene>
    <name evidence="3" type="ORF">SAMN04488078_1001180</name>
</gene>
<evidence type="ECO:0000259" key="2">
    <source>
        <dbReference type="Pfam" id="PF02698"/>
    </source>
</evidence>
<keyword evidence="1" id="KW-1133">Transmembrane helix</keyword>
<feature type="domain" description="DUF218" evidence="2">
    <location>
        <begin position="41"/>
        <end position="182"/>
    </location>
</feature>
<dbReference type="GO" id="GO:0005886">
    <property type="term" value="C:plasma membrane"/>
    <property type="evidence" value="ECO:0007669"/>
    <property type="project" value="TreeGrafter"/>
</dbReference>
<dbReference type="InterPro" id="IPR003848">
    <property type="entry name" value="DUF218"/>
</dbReference>